<evidence type="ECO:0000313" key="2">
    <source>
        <dbReference type="Proteomes" id="UP001291623"/>
    </source>
</evidence>
<keyword evidence="2" id="KW-1185">Reference proteome</keyword>
<dbReference type="Proteomes" id="UP001291623">
    <property type="component" value="Unassembled WGS sequence"/>
</dbReference>
<comment type="caution">
    <text evidence="1">The sequence shown here is derived from an EMBL/GenBank/DDBJ whole genome shotgun (WGS) entry which is preliminary data.</text>
</comment>
<reference evidence="1" key="1">
    <citation type="submission" date="2023-12" db="EMBL/GenBank/DDBJ databases">
        <title>Genome assembly of Anisodus tanguticus.</title>
        <authorList>
            <person name="Wang Y.-J."/>
        </authorList>
    </citation>
    <scope>NUCLEOTIDE SEQUENCE</scope>
    <source>
        <strain evidence="1">KB-2021</strain>
        <tissue evidence="1">Leaf</tissue>
    </source>
</reference>
<proteinExistence type="predicted"/>
<protein>
    <submittedName>
        <fullName evidence="1">Uncharacterized protein</fullName>
    </submittedName>
</protein>
<name>A0AAE1VGD9_9SOLA</name>
<evidence type="ECO:0000313" key="1">
    <source>
        <dbReference type="EMBL" id="KAK4359500.1"/>
    </source>
</evidence>
<accession>A0AAE1VGD9</accession>
<organism evidence="1 2">
    <name type="scientific">Anisodus tanguticus</name>
    <dbReference type="NCBI Taxonomy" id="243964"/>
    <lineage>
        <taxon>Eukaryota</taxon>
        <taxon>Viridiplantae</taxon>
        <taxon>Streptophyta</taxon>
        <taxon>Embryophyta</taxon>
        <taxon>Tracheophyta</taxon>
        <taxon>Spermatophyta</taxon>
        <taxon>Magnoliopsida</taxon>
        <taxon>eudicotyledons</taxon>
        <taxon>Gunneridae</taxon>
        <taxon>Pentapetalae</taxon>
        <taxon>asterids</taxon>
        <taxon>lamiids</taxon>
        <taxon>Solanales</taxon>
        <taxon>Solanaceae</taxon>
        <taxon>Solanoideae</taxon>
        <taxon>Hyoscyameae</taxon>
        <taxon>Anisodus</taxon>
    </lineage>
</organism>
<dbReference type="EMBL" id="JAVYJV010000011">
    <property type="protein sequence ID" value="KAK4359500.1"/>
    <property type="molecule type" value="Genomic_DNA"/>
</dbReference>
<sequence>MDKSTNQGCVHICRSSRSPILSNSPHQAISAELVEVHFDFLSQAIHRTTCRDLRRRSPSIATFPTADGGRKFAKLSPRYASDLRGILGSATQNTQRIIETLSIFIKGLAHTEPTKNHNPGLKHLAMSKTQIHSFFTARFDTKDKRIGEFREASSEKVLEFHCIKGSLGQVKASSAGPPHKDFGAPTLNLRGNSLSKPISTFAQSICKSLNFTKNNPQCTAIPIVRLTSTGSRLLSQSYTPQGTCPHIFSLMRSIFSLISARVNSLYLNLKESDSRPALLRQSPQQYLGSLYWRGFGKSWGRIWGKMSKPPNLSIYSTPHRFTSAAGYAPQITICGCICHRRSSYVVAYATVFFTYLASRSTLVSNMGPYSTATIPDCDLRDSIKMEYGFNRKINNNYGMYNHKRTTPDKE</sequence>
<dbReference type="AlphaFoldDB" id="A0AAE1VGD9"/>
<gene>
    <name evidence="1" type="ORF">RND71_021729</name>
</gene>